<dbReference type="AlphaFoldDB" id="A0A173TQU5"/>
<evidence type="ECO:0000313" key="2">
    <source>
        <dbReference type="EMBL" id="CUN04609.1"/>
    </source>
</evidence>
<evidence type="ECO:0000259" key="1">
    <source>
        <dbReference type="PROSITE" id="PS50921"/>
    </source>
</evidence>
<name>A0A173TQU5_EUBRA</name>
<accession>A0A173TQU5</accession>
<gene>
    <name evidence="2" type="primary">pdtaR</name>
    <name evidence="2" type="ORF">ERS852448_01624</name>
    <name evidence="3" type="ORF">GKE72_06875</name>
</gene>
<dbReference type="PIRSF" id="PIRSF036382">
    <property type="entry name" value="RR_antiterm"/>
    <property type="match status" value="1"/>
</dbReference>
<evidence type="ECO:0000313" key="4">
    <source>
        <dbReference type="Proteomes" id="UP000095492"/>
    </source>
</evidence>
<dbReference type="Proteomes" id="UP000095492">
    <property type="component" value="Unassembled WGS sequence"/>
</dbReference>
<reference evidence="3 5" key="2">
    <citation type="journal article" date="2019" name="Nat. Med.">
        <title>A library of human gut bacterial isolates paired with longitudinal multiomics data enables mechanistic microbiome research.</title>
        <authorList>
            <person name="Poyet M."/>
            <person name="Groussin M."/>
            <person name="Gibbons S.M."/>
            <person name="Avila-Pacheco J."/>
            <person name="Jiang X."/>
            <person name="Kearney S.M."/>
            <person name="Perrotta A.R."/>
            <person name="Berdy B."/>
            <person name="Zhao S."/>
            <person name="Lieberman T.D."/>
            <person name="Swanson P.K."/>
            <person name="Smith M."/>
            <person name="Roesemann S."/>
            <person name="Alexander J.E."/>
            <person name="Rich S.A."/>
            <person name="Livny J."/>
            <person name="Vlamakis H."/>
            <person name="Clish C."/>
            <person name="Bullock K."/>
            <person name="Deik A."/>
            <person name="Scott J."/>
            <person name="Pierce K.A."/>
            <person name="Xavier R.J."/>
            <person name="Alm E.J."/>
        </authorList>
    </citation>
    <scope>NUCLEOTIDE SEQUENCE [LARGE SCALE GENOMIC DNA]</scope>
    <source>
        <strain evidence="3 5">BIOML-A3</strain>
    </source>
</reference>
<dbReference type="InterPro" id="IPR005561">
    <property type="entry name" value="ANTAR"/>
</dbReference>
<dbReference type="SMART" id="SM01012">
    <property type="entry name" value="ANTAR"/>
    <property type="match status" value="1"/>
</dbReference>
<evidence type="ECO:0000313" key="3">
    <source>
        <dbReference type="EMBL" id="MSD15801.1"/>
    </source>
</evidence>
<dbReference type="Proteomes" id="UP000431304">
    <property type="component" value="Unassembled WGS sequence"/>
</dbReference>
<dbReference type="PROSITE" id="PS50921">
    <property type="entry name" value="ANTAR"/>
    <property type="match status" value="1"/>
</dbReference>
<dbReference type="OrthoDB" id="9808843at2"/>
<dbReference type="Pfam" id="PF03861">
    <property type="entry name" value="ANTAR"/>
    <property type="match status" value="1"/>
</dbReference>
<dbReference type="EMBL" id="CYYA01000009">
    <property type="protein sequence ID" value="CUN04609.1"/>
    <property type="molecule type" value="Genomic_DNA"/>
</dbReference>
<feature type="domain" description="ANTAR" evidence="1">
    <location>
        <begin position="116"/>
        <end position="177"/>
    </location>
</feature>
<dbReference type="InterPro" id="IPR036388">
    <property type="entry name" value="WH-like_DNA-bd_sf"/>
</dbReference>
<dbReference type="EMBL" id="WKRA01000008">
    <property type="protein sequence ID" value="MSD15801.1"/>
    <property type="molecule type" value="Genomic_DNA"/>
</dbReference>
<dbReference type="Gene3D" id="1.10.10.10">
    <property type="entry name" value="Winged helix-like DNA-binding domain superfamily/Winged helix DNA-binding domain"/>
    <property type="match status" value="1"/>
</dbReference>
<dbReference type="InterPro" id="IPR011006">
    <property type="entry name" value="CheY-like_superfamily"/>
</dbReference>
<dbReference type="GeneID" id="97391588"/>
<dbReference type="STRING" id="39490.ERS852448_01624"/>
<proteinExistence type="predicted"/>
<protein>
    <submittedName>
        <fullName evidence="3">ANTAR domain-containing protein</fullName>
    </submittedName>
    <submittedName>
        <fullName evidence="2">Probable transcriptional regulatory protein pdtaR</fullName>
    </submittedName>
</protein>
<organism evidence="2 4">
    <name type="scientific">Eubacterium ramulus</name>
    <dbReference type="NCBI Taxonomy" id="39490"/>
    <lineage>
        <taxon>Bacteria</taxon>
        <taxon>Bacillati</taxon>
        <taxon>Bacillota</taxon>
        <taxon>Clostridia</taxon>
        <taxon>Eubacteriales</taxon>
        <taxon>Eubacteriaceae</taxon>
        <taxon>Eubacterium</taxon>
    </lineage>
</organism>
<dbReference type="InterPro" id="IPR008327">
    <property type="entry name" value="Sig_transdc_resp-reg_antiterm"/>
</dbReference>
<dbReference type="GO" id="GO:0003723">
    <property type="term" value="F:RNA binding"/>
    <property type="evidence" value="ECO:0007669"/>
    <property type="project" value="InterPro"/>
</dbReference>
<evidence type="ECO:0000313" key="5">
    <source>
        <dbReference type="Proteomes" id="UP000431304"/>
    </source>
</evidence>
<sequence>MTRIIVAFPKVENGKNIKNVLVRNGYQVVCVCTNGAQVIQEANGLQDGLVLCTYKLSDMIYQELAECLPPGFEMIVISTKDQWNENGTPGIVGLSVPLKIHELLSTVEMVSYNLERKRRKRRNAPRKRTKEEQELVDRAKAILMERNQMTEEEAHRYLQKTSMDNGTSFTETAQMILGMLDS</sequence>
<dbReference type="RefSeq" id="WP_022036603.1">
    <property type="nucleotide sequence ID" value="NZ_CAXUGT010000008.1"/>
</dbReference>
<reference evidence="2 4" key="1">
    <citation type="submission" date="2015-09" db="EMBL/GenBank/DDBJ databases">
        <authorList>
            <consortium name="Pathogen Informatics"/>
        </authorList>
    </citation>
    <scope>NUCLEOTIDE SEQUENCE [LARGE SCALE GENOMIC DNA]</scope>
    <source>
        <strain evidence="2 4">2789STDY5608891</strain>
    </source>
</reference>
<dbReference type="SUPFAM" id="SSF52172">
    <property type="entry name" value="CheY-like"/>
    <property type="match status" value="1"/>
</dbReference>